<feature type="transmembrane region" description="Helical" evidence="1">
    <location>
        <begin position="170"/>
        <end position="187"/>
    </location>
</feature>
<organism evidence="2 3">
    <name type="scientific">Suilimivivens aceti</name>
    <dbReference type="NCBI Taxonomy" id="2981774"/>
    <lineage>
        <taxon>Bacteria</taxon>
        <taxon>Bacillati</taxon>
        <taxon>Bacillota</taxon>
        <taxon>Clostridia</taxon>
        <taxon>Lachnospirales</taxon>
        <taxon>Lachnospiraceae</taxon>
        <taxon>Suilimivivens</taxon>
    </lineage>
</organism>
<accession>A0ABT2T5Y8</accession>
<proteinExistence type="predicted"/>
<sequence>MKKQQLSAEQKRLETDLWIIALVTLGVFLFYAATGKQLMSFVANSNISVIPRLLLNAGVQFGVAGLGITIVCILRKESFTHFGLIRKNIFKAIIGTIICFVPSICYIFLSGQFNGYQSFSILITDDVIASGIPFSILGMALIVLVWGFFEGFNYVVICDKINRRYPTTNEWLDYGAITCAIVCILFHPFSTSFWGIVEIITTVIAIYGMLMVKKKTGNAWGCVFAFCFIWNAI</sequence>
<protein>
    <recommendedName>
        <fullName evidence="4">CAAX protease self-immunity</fullName>
    </recommendedName>
</protein>
<evidence type="ECO:0000313" key="3">
    <source>
        <dbReference type="Proteomes" id="UP001652432"/>
    </source>
</evidence>
<evidence type="ECO:0000256" key="1">
    <source>
        <dbReference type="SAM" id="Phobius"/>
    </source>
</evidence>
<feature type="transmembrane region" description="Helical" evidence="1">
    <location>
        <begin position="89"/>
        <end position="109"/>
    </location>
</feature>
<name>A0ABT2T5Y8_9FIRM</name>
<dbReference type="Proteomes" id="UP001652432">
    <property type="component" value="Unassembled WGS sequence"/>
</dbReference>
<gene>
    <name evidence="2" type="ORF">OCV77_12355</name>
</gene>
<keyword evidence="3" id="KW-1185">Reference proteome</keyword>
<feature type="transmembrane region" description="Helical" evidence="1">
    <location>
        <begin position="129"/>
        <end position="149"/>
    </location>
</feature>
<feature type="transmembrane region" description="Helical" evidence="1">
    <location>
        <begin position="15"/>
        <end position="33"/>
    </location>
</feature>
<evidence type="ECO:0008006" key="4">
    <source>
        <dbReference type="Google" id="ProtNLM"/>
    </source>
</evidence>
<dbReference type="RefSeq" id="WP_262575308.1">
    <property type="nucleotide sequence ID" value="NZ_JAOQKJ010000010.1"/>
</dbReference>
<keyword evidence="1" id="KW-0472">Membrane</keyword>
<keyword evidence="1" id="KW-0812">Transmembrane</keyword>
<dbReference type="EMBL" id="JAOQKJ010000010">
    <property type="protein sequence ID" value="MCU6745271.1"/>
    <property type="molecule type" value="Genomic_DNA"/>
</dbReference>
<feature type="transmembrane region" description="Helical" evidence="1">
    <location>
        <begin position="53"/>
        <end position="74"/>
    </location>
</feature>
<evidence type="ECO:0000313" key="2">
    <source>
        <dbReference type="EMBL" id="MCU6745271.1"/>
    </source>
</evidence>
<keyword evidence="1" id="KW-1133">Transmembrane helix</keyword>
<feature type="transmembrane region" description="Helical" evidence="1">
    <location>
        <begin position="193"/>
        <end position="210"/>
    </location>
</feature>
<comment type="caution">
    <text evidence="2">The sequence shown here is derived from an EMBL/GenBank/DDBJ whole genome shotgun (WGS) entry which is preliminary data.</text>
</comment>
<reference evidence="2 3" key="1">
    <citation type="journal article" date="2021" name="ISME Commun">
        <title>Automated analysis of genomic sequences facilitates high-throughput and comprehensive description of bacteria.</title>
        <authorList>
            <person name="Hitch T.C.A."/>
        </authorList>
    </citation>
    <scope>NUCLEOTIDE SEQUENCE [LARGE SCALE GENOMIC DNA]</scope>
    <source>
        <strain evidence="2 3">Sanger_18</strain>
    </source>
</reference>